<comment type="caution">
    <text evidence="1">The sequence shown here is derived from an EMBL/GenBank/DDBJ whole genome shotgun (WGS) entry which is preliminary data.</text>
</comment>
<organism evidence="1 2">
    <name type="scientific">Nephila pilipes</name>
    <name type="common">Giant wood spider</name>
    <name type="synonym">Nephila maculata</name>
    <dbReference type="NCBI Taxonomy" id="299642"/>
    <lineage>
        <taxon>Eukaryota</taxon>
        <taxon>Metazoa</taxon>
        <taxon>Ecdysozoa</taxon>
        <taxon>Arthropoda</taxon>
        <taxon>Chelicerata</taxon>
        <taxon>Arachnida</taxon>
        <taxon>Araneae</taxon>
        <taxon>Araneomorphae</taxon>
        <taxon>Entelegynae</taxon>
        <taxon>Araneoidea</taxon>
        <taxon>Nephilidae</taxon>
        <taxon>Nephila</taxon>
    </lineage>
</organism>
<reference evidence="1" key="1">
    <citation type="submission" date="2020-08" db="EMBL/GenBank/DDBJ databases">
        <title>Multicomponent nature underlies the extraordinary mechanical properties of spider dragline silk.</title>
        <authorList>
            <person name="Kono N."/>
            <person name="Nakamura H."/>
            <person name="Mori M."/>
            <person name="Yoshida Y."/>
            <person name="Ohtoshi R."/>
            <person name="Malay A.D."/>
            <person name="Moran D.A.P."/>
            <person name="Tomita M."/>
            <person name="Numata K."/>
            <person name="Arakawa K."/>
        </authorList>
    </citation>
    <scope>NUCLEOTIDE SEQUENCE</scope>
</reference>
<dbReference type="AlphaFoldDB" id="A0A8X6URK9"/>
<evidence type="ECO:0000313" key="1">
    <source>
        <dbReference type="EMBL" id="GFU43036.1"/>
    </source>
</evidence>
<keyword evidence="2" id="KW-1185">Reference proteome</keyword>
<dbReference type="Proteomes" id="UP000887013">
    <property type="component" value="Unassembled WGS sequence"/>
</dbReference>
<protein>
    <submittedName>
        <fullName evidence="1">Retrovirus-related Pol polyprotein from transposon 17.6</fullName>
    </submittedName>
</protein>
<evidence type="ECO:0000313" key="2">
    <source>
        <dbReference type="Proteomes" id="UP000887013"/>
    </source>
</evidence>
<sequence length="136" mass="15561">MRIVNGQQSTPIVQKATVTITVCGRTFQTDLSFLTHAKGNRNLIGIDFLKTPGIVMNMHKNYWYFVDKPNCIVHFTKDNPLPTNGIPVEMNSSSCPTNSTSSDFLYRENLLMKLKSVIFICVKKRYRILMQKKDIT</sequence>
<proteinExistence type="predicted"/>
<name>A0A8X6URK9_NEPPI</name>
<dbReference type="EMBL" id="BMAW01036199">
    <property type="protein sequence ID" value="GFU43036.1"/>
    <property type="molecule type" value="Genomic_DNA"/>
</dbReference>
<dbReference type="OrthoDB" id="6783097at2759"/>
<accession>A0A8X6URK9</accession>
<gene>
    <name evidence="1" type="primary">pol_4040</name>
    <name evidence="1" type="ORF">NPIL_529221</name>
</gene>